<dbReference type="KEGG" id="vg:2715741"/>
<reference evidence="2 3" key="2">
    <citation type="journal article" date="1993" name="J. Gen. Virol.">
        <title>Nucleotide sequence and transcriptional analysis of the p10 gene of Spodoptera exigua nuclear polyhedrosis virus.</title>
        <authorList>
            <person name="Zuidema D."/>
            <person name="van Oers M.M."/>
            <person name="van Strien E.A."/>
            <person name="Caballero P.C."/>
            <person name="Klok E.J."/>
            <person name="Goldbach R.W."/>
            <person name="Vlak J.M."/>
        </authorList>
    </citation>
    <scope>NUCLEOTIDE SEQUENCE [LARGE SCALE GENOMIC DNA]</scope>
</reference>
<reference evidence="2 3" key="3">
    <citation type="journal article" date="1997" name="J. Gen. Virol.">
        <title>Baculoviruses contain a gene for the large subunit of ribonucleotide reductase.</title>
        <authorList>
            <person name="van Strien E.A."/>
            <person name="Faktor O."/>
            <person name="Hu Z.H."/>
            <person name="Zuidema D."/>
            <person name="Goldbach R.W."/>
            <person name="Vlak J.M."/>
        </authorList>
    </citation>
    <scope>NUCLEOTIDE SEQUENCE [LARGE SCALE GENOMIC DNA]</scope>
</reference>
<dbReference type="EMBL" id="AF169823">
    <property type="protein sequence ID" value="AAF33655.1"/>
    <property type="molecule type" value="Genomic_DNA"/>
</dbReference>
<proteinExistence type="predicted"/>
<dbReference type="Pfam" id="PF04786">
    <property type="entry name" value="Baculo_DNA_bind"/>
    <property type="match status" value="1"/>
</dbReference>
<evidence type="ECO:0000313" key="2">
    <source>
        <dbReference type="EMBL" id="AAF33655.1"/>
    </source>
</evidence>
<dbReference type="Proteomes" id="UP000203151">
    <property type="component" value="Segment"/>
</dbReference>
<evidence type="ECO:0000313" key="3">
    <source>
        <dbReference type="Proteomes" id="UP000203151"/>
    </source>
</evidence>
<accession>Q9J814</accession>
<feature type="compositionally biased region" description="Basic and acidic residues" evidence="1">
    <location>
        <begin position="16"/>
        <end position="27"/>
    </location>
</feature>
<evidence type="ECO:0000256" key="1">
    <source>
        <dbReference type="SAM" id="MobiDB-lite"/>
    </source>
</evidence>
<reference evidence="2 3" key="4">
    <citation type="journal article" date="1997" name="J. Gen. Virol.">
        <title>Characterization of a putative Spodoptera exigua multicapsid nucleopolyhedrovirus helicase gene.</title>
        <authorList>
            <person name="Heldens J.G."/>
            <person name="Liu Y."/>
            <person name="Zuidema D."/>
            <person name="Goldbach R.W."/>
            <person name="Vlak J.M."/>
        </authorList>
    </citation>
    <scope>NUCLEOTIDE SEQUENCE [LARGE SCALE GENOMIC DNA]</scope>
</reference>
<dbReference type="GeneID" id="2715741"/>
<reference evidence="2 3" key="7">
    <citation type="journal article" date="1999" name="Virus Res.">
        <title>Identification, sequence analysis and phylogeny of the lef-2 gene of Helicoverpa armigera single-nucleocapsid baculovirus.</title>
        <authorList>
            <person name="Chen X."/>
            <person name="IJkel W.F."/>
            <person name="Dominy C."/>
            <person name="de Andrade Zanotto P.M."/>
            <person name="Hashimoto Y."/>
            <person name="Faktor O."/>
            <person name="Hayakawa T."/>
            <person name="Wang C."/>
            <person name="Prekumar A."/>
            <person name="Mathavan S."/>
            <person name="Krell P.J."/>
            <person name="Hu Z."/>
            <person name="Vlak J.M."/>
        </authorList>
    </citation>
    <scope>NUCLEOTIDE SEQUENCE [LARGE SCALE GENOMIC DNA]</scope>
</reference>
<name>Q9J814_NPVSE</name>
<reference evidence="2 3" key="1">
    <citation type="journal article" date="1992" name="J. Gen. Virol.">
        <title>Nucleotide sequence and transcriptional analysis of the polyhedrin gene of Spodoptera exigua nuclear polyhedrosis virus.</title>
        <authorList>
            <person name="van Strien E.A."/>
            <person name="Zuidema D."/>
            <person name="Goldbach R.W."/>
            <person name="Vlak J.M."/>
        </authorList>
    </citation>
    <scope>NUCLEOTIDE SEQUENCE [LARGE SCALE GENOMIC DNA]</scope>
</reference>
<protein>
    <submittedName>
        <fullName evidence="2">ORF126 DNA binding protein</fullName>
    </submittedName>
</protein>
<keyword evidence="3" id="KW-1185">Reference proteome</keyword>
<dbReference type="InterPro" id="IPR006871">
    <property type="entry name" value="ssDNA-bd_baculovirus"/>
</dbReference>
<dbReference type="OrthoDB" id="23658at10239"/>
<reference evidence="2 3" key="6">
    <citation type="journal article" date="1999" name="J. Gen. Virol.">
        <title>Sequence and organization of the Spodoptera exigua multicapsid nucleopolyhedrovirus genome.</title>
        <authorList>
            <person name="IJkel W.F."/>
            <person name="van Strien E.A."/>
            <person name="Heldens J.G."/>
            <person name="Broer R."/>
            <person name="Zuidema D."/>
            <person name="Goldbach R.W."/>
            <person name="Vlak J.M."/>
        </authorList>
    </citation>
    <scope>NUCLEOTIDE SEQUENCE [LARGE SCALE GENOMIC DNA]</scope>
</reference>
<organism evidence="2 3">
    <name type="scientific">Spodoptera exigua nuclear polyhedrosis virus (strain US)</name>
    <name type="common">SeMNPV</name>
    <dbReference type="NCBI Taxonomy" id="31506"/>
    <lineage>
        <taxon>Viruses</taxon>
        <taxon>Viruses incertae sedis</taxon>
        <taxon>Naldaviricetes</taxon>
        <taxon>Lefavirales</taxon>
        <taxon>Baculoviridae</taxon>
        <taxon>Alphabaculovirus</taxon>
        <taxon>Spodoptera exigua multiple nucleopolyhedrovirus</taxon>
    </lineage>
</organism>
<dbReference type="RefSeq" id="NP_037886.1">
    <property type="nucleotide sequence ID" value="NC_002169.1"/>
</dbReference>
<reference evidence="2 3" key="5">
    <citation type="journal article" date="1998" name="J. Gen. Virol.">
        <title>Specificity of multiple homologous genomic regions in Spodoptera exigua nucleopolyhedrovirus DNA replication.</title>
        <authorList>
            <person name="Broer R."/>
            <person name="Heldens J.G."/>
            <person name="van Strien E.A."/>
            <person name="Zuidema D."/>
            <person name="Vlak J.M."/>
        </authorList>
    </citation>
    <scope>NUCLEOTIDE SEQUENCE [LARGE SCALE GENOMIC DNA]</scope>
</reference>
<feature type="region of interest" description="Disordered" evidence="1">
    <location>
        <begin position="16"/>
        <end position="56"/>
    </location>
</feature>
<sequence>MSKRINNVSIEEIKSNTKRIKAEDEQQPRQQNDDVDNQLSVYNSNNNNDDGDDDEEEVYHPEEDQRLCVFKTPSVTRAVTWVDELRYNLQAKNLTVLRCDVAFNKLFECLSFLRESLPLDNYLDSFLPEVAADIGILKPKAPAVVYLVGMLVKGGVEPFYVFDMAKVRRCMSNFGEFLSIRWSKQYIHNDAYANVIIKYKGFDCDKMKLQNSACVNLPSDDAVGRKTTFVRKFFDIKHHNNEKNYMTGRLIKSVKCEPFTVKRFNELFQFEQDSKSSDEVEMLVGIQIDGFKQGKNDIEFDTLVNNKKVSEKSYSLAIKPMVFFHIEE</sequence>
<organismHost>
    <name type="scientific">Lepidoptera</name>
    <name type="common">moths &amp; butterflies</name>
    <dbReference type="NCBI Taxonomy" id="7088"/>
</organismHost>